<organism evidence="3 4">
    <name type="scientific">Desulfonatronospira thiodismutans ASO3-1</name>
    <dbReference type="NCBI Taxonomy" id="555779"/>
    <lineage>
        <taxon>Bacteria</taxon>
        <taxon>Pseudomonadati</taxon>
        <taxon>Thermodesulfobacteriota</taxon>
        <taxon>Desulfovibrionia</taxon>
        <taxon>Desulfovibrionales</taxon>
        <taxon>Desulfonatronovibrionaceae</taxon>
        <taxon>Desulfonatronospira</taxon>
    </lineage>
</organism>
<dbReference type="Pfam" id="PF01471">
    <property type="entry name" value="PG_binding_1"/>
    <property type="match status" value="1"/>
</dbReference>
<feature type="compositionally biased region" description="Basic and acidic residues" evidence="1">
    <location>
        <begin position="324"/>
        <end position="342"/>
    </location>
</feature>
<dbReference type="Gene3D" id="1.10.101.10">
    <property type="entry name" value="PGBD-like superfamily/PGBD"/>
    <property type="match status" value="1"/>
</dbReference>
<sequence length="418" mass="48256">MMRYFKIISIYLLVFFICGCAVQDRVQQQRAQYTEPPFQIETFDTQIIHHEEVSGDIRLVVAAIVEQMRNEDNTSQYVSFNNRGSHRLTYPAFHFNGFSLTSTLIQNYNCETVNNVNECYLDGFFTFADDFQRTSIDYFNVEYAVHDNSIVIHDSFAVNAPPTIPRLQAYIVPREDFSKVVDRADSYYSFYAGIVSSAHNIVPTDEEQRQHEKLEQMSFFERLRSGVTREREDNVVIIFAMDRLTPNAEFEVQVTESLYSSNSLVTPEYINYQGWRAAIFGGNFAIDRDNFYIKAYYEPAIDIYPDGTERILAGLFTPEKDYEGQKKVQRERMSQQREHTPREGPLSRGESVLDTSDRSDARIIQTRLAELGYYNMIIDGLWGPGSRGALEQFQRSSGLEASGWNLQTQRSLFEGTGR</sequence>
<dbReference type="SUPFAM" id="SSF47090">
    <property type="entry name" value="PGBD-like"/>
    <property type="match status" value="1"/>
</dbReference>
<dbReference type="PROSITE" id="PS51257">
    <property type="entry name" value="PROKAR_LIPOPROTEIN"/>
    <property type="match status" value="1"/>
</dbReference>
<dbReference type="InterPro" id="IPR036365">
    <property type="entry name" value="PGBD-like_sf"/>
</dbReference>
<dbReference type="InterPro" id="IPR002477">
    <property type="entry name" value="Peptidoglycan-bd-like"/>
</dbReference>
<dbReference type="eggNOG" id="COG3409">
    <property type="taxonomic scope" value="Bacteria"/>
</dbReference>
<dbReference type="InterPro" id="IPR036366">
    <property type="entry name" value="PGBDSf"/>
</dbReference>
<evidence type="ECO:0000313" key="3">
    <source>
        <dbReference type="EMBL" id="EFI35545.1"/>
    </source>
</evidence>
<evidence type="ECO:0000256" key="1">
    <source>
        <dbReference type="SAM" id="MobiDB-lite"/>
    </source>
</evidence>
<evidence type="ECO:0000313" key="4">
    <source>
        <dbReference type="Proteomes" id="UP000005496"/>
    </source>
</evidence>
<dbReference type="Proteomes" id="UP000005496">
    <property type="component" value="Unassembled WGS sequence"/>
</dbReference>
<feature type="domain" description="Peptidoglycan binding-like" evidence="2">
    <location>
        <begin position="359"/>
        <end position="403"/>
    </location>
</feature>
<evidence type="ECO:0000259" key="2">
    <source>
        <dbReference type="Pfam" id="PF01471"/>
    </source>
</evidence>
<proteinExistence type="predicted"/>
<comment type="caution">
    <text evidence="3">The sequence shown here is derived from an EMBL/GenBank/DDBJ whole genome shotgun (WGS) entry which is preliminary data.</text>
</comment>
<keyword evidence="4" id="KW-1185">Reference proteome</keyword>
<accession>D6SLI4</accession>
<dbReference type="AlphaFoldDB" id="D6SLI4"/>
<dbReference type="OrthoDB" id="5457402at2"/>
<dbReference type="EMBL" id="ACJN02000001">
    <property type="protein sequence ID" value="EFI35545.1"/>
    <property type="molecule type" value="Genomic_DNA"/>
</dbReference>
<protein>
    <submittedName>
        <fullName evidence="3">Peptidoglycan-binding domain 1 protein</fullName>
    </submittedName>
</protein>
<name>D6SLI4_9BACT</name>
<reference evidence="3" key="1">
    <citation type="submission" date="2010-05" db="EMBL/GenBank/DDBJ databases">
        <title>The draft genome of Desulfonatronospira thiodismutans ASO3-1.</title>
        <authorList>
            <consortium name="US DOE Joint Genome Institute (JGI-PGF)"/>
            <person name="Lucas S."/>
            <person name="Copeland A."/>
            <person name="Lapidus A."/>
            <person name="Cheng J.-F."/>
            <person name="Bruce D."/>
            <person name="Goodwin L."/>
            <person name="Pitluck S."/>
            <person name="Chertkov O."/>
            <person name="Brettin T."/>
            <person name="Detter J.C."/>
            <person name="Han C."/>
            <person name="Land M.L."/>
            <person name="Hauser L."/>
            <person name="Kyrpides N."/>
            <person name="Mikhailova N."/>
            <person name="Muyzer G."/>
            <person name="Woyke T."/>
        </authorList>
    </citation>
    <scope>NUCLEOTIDE SEQUENCE [LARGE SCALE GENOMIC DNA]</scope>
    <source>
        <strain evidence="3">ASO3-1</strain>
    </source>
</reference>
<feature type="region of interest" description="Disordered" evidence="1">
    <location>
        <begin position="324"/>
        <end position="355"/>
    </location>
</feature>
<gene>
    <name evidence="3" type="ORF">Dthio_PD2969</name>
</gene>